<dbReference type="Proteomes" id="UP001620645">
    <property type="component" value="Unassembled WGS sequence"/>
</dbReference>
<accession>A0ABD2JC85</accession>
<sequence length="465" mass="51915">MLDPYKQQPNLFLPHPNHYDNPDHHRHRQRIHRQHRSAAAAGRRAVGPLMPPPPPQRMPFPNCCSSSAATSSVVSETISLDLTTEQYFGGPVDVRDNLDIPPLPRPLKLSKEWRPLQTSTLMIYMAHFRRPTRTIIGHKIAPNCAVGAAPEFVRPAVHGHVFWHDFGRVQINPFGAIQFGLIDGQSKRHSRHFVPQNVRQWRLGTESADPKRRLFPEEPELLGGMSFLLVKMIKIAQLRTTQNQQCFFHYADHQSHLPMSDKCITNSPYAAGGSSISDFVAQLPTAPPLLVHVAVPFLLIAATFVGLFNSTVALGLHFQFRVVALGAMHCAHCPVDISLFCEHLANAFIRSVIQFHPCRAHVLIGDVPGMSTLHALHDLKQKGKRVREQLRRVAMNGRLSVPSVPASGARPPSSPAPLADFTRAHALHDLNQNGKRVRERLRRVAQNGGLSSRPCELRAMRISLQ</sequence>
<dbReference type="AlphaFoldDB" id="A0ABD2JC85"/>
<protein>
    <submittedName>
        <fullName evidence="2">Uncharacterized protein</fullName>
    </submittedName>
</protein>
<feature type="compositionally biased region" description="Basic residues" evidence="1">
    <location>
        <begin position="24"/>
        <end position="36"/>
    </location>
</feature>
<evidence type="ECO:0000256" key="1">
    <source>
        <dbReference type="SAM" id="MobiDB-lite"/>
    </source>
</evidence>
<dbReference type="EMBL" id="JBICCN010000164">
    <property type="protein sequence ID" value="KAL3088234.1"/>
    <property type="molecule type" value="Genomic_DNA"/>
</dbReference>
<proteinExistence type="predicted"/>
<comment type="caution">
    <text evidence="2">The sequence shown here is derived from an EMBL/GenBank/DDBJ whole genome shotgun (WGS) entry which is preliminary data.</text>
</comment>
<reference evidence="2 3" key="1">
    <citation type="submission" date="2024-10" db="EMBL/GenBank/DDBJ databases">
        <authorList>
            <person name="Kim D."/>
        </authorList>
    </citation>
    <scope>NUCLEOTIDE SEQUENCE [LARGE SCALE GENOMIC DNA]</scope>
    <source>
        <strain evidence="2">Taebaek</strain>
    </source>
</reference>
<gene>
    <name evidence="2" type="ORF">niasHS_009531</name>
</gene>
<name>A0ABD2JC85_HETSC</name>
<keyword evidence="3" id="KW-1185">Reference proteome</keyword>
<evidence type="ECO:0000313" key="3">
    <source>
        <dbReference type="Proteomes" id="UP001620645"/>
    </source>
</evidence>
<feature type="region of interest" description="Disordered" evidence="1">
    <location>
        <begin position="23"/>
        <end position="45"/>
    </location>
</feature>
<evidence type="ECO:0000313" key="2">
    <source>
        <dbReference type="EMBL" id="KAL3088234.1"/>
    </source>
</evidence>
<organism evidence="2 3">
    <name type="scientific">Heterodera schachtii</name>
    <name type="common">Sugarbeet cyst nematode worm</name>
    <name type="synonym">Tylenchus schachtii</name>
    <dbReference type="NCBI Taxonomy" id="97005"/>
    <lineage>
        <taxon>Eukaryota</taxon>
        <taxon>Metazoa</taxon>
        <taxon>Ecdysozoa</taxon>
        <taxon>Nematoda</taxon>
        <taxon>Chromadorea</taxon>
        <taxon>Rhabditida</taxon>
        <taxon>Tylenchina</taxon>
        <taxon>Tylenchomorpha</taxon>
        <taxon>Tylenchoidea</taxon>
        <taxon>Heteroderidae</taxon>
        <taxon>Heteroderinae</taxon>
        <taxon>Heterodera</taxon>
    </lineage>
</organism>